<feature type="transmembrane region" description="Helical" evidence="1">
    <location>
        <begin position="30"/>
        <end position="51"/>
    </location>
</feature>
<feature type="domain" description="TadE-like" evidence="2">
    <location>
        <begin position="27"/>
        <end position="51"/>
    </location>
</feature>
<evidence type="ECO:0000256" key="1">
    <source>
        <dbReference type="SAM" id="Phobius"/>
    </source>
</evidence>
<dbReference type="InterPro" id="IPR012495">
    <property type="entry name" value="TadE-like_dom"/>
</dbReference>
<keyword evidence="1" id="KW-0812">Transmembrane</keyword>
<keyword evidence="1" id="KW-1133">Transmembrane helix</keyword>
<evidence type="ECO:0000313" key="4">
    <source>
        <dbReference type="Proteomes" id="UP001321492"/>
    </source>
</evidence>
<keyword evidence="4" id="KW-1185">Reference proteome</keyword>
<dbReference type="EMBL" id="JASJEV010000002">
    <property type="protein sequence ID" value="MDJ1157652.1"/>
    <property type="molecule type" value="Genomic_DNA"/>
</dbReference>
<evidence type="ECO:0000259" key="2">
    <source>
        <dbReference type="Pfam" id="PF07811"/>
    </source>
</evidence>
<name>A0ABT7AE34_9HYPH</name>
<proteinExistence type="predicted"/>
<organism evidence="3 4">
    <name type="scientific">Chelatococcus albus</name>
    <dbReference type="NCBI Taxonomy" id="3047466"/>
    <lineage>
        <taxon>Bacteria</taxon>
        <taxon>Pseudomonadati</taxon>
        <taxon>Pseudomonadota</taxon>
        <taxon>Alphaproteobacteria</taxon>
        <taxon>Hyphomicrobiales</taxon>
        <taxon>Chelatococcaceae</taxon>
        <taxon>Chelatococcus</taxon>
    </lineage>
</organism>
<reference evidence="3 4" key="1">
    <citation type="submission" date="2023-05" db="EMBL/GenBank/DDBJ databases">
        <title>Chelatococcus sp. nov., a moderately thermophilic bacterium isolated from hot spring microbial mat.</title>
        <authorList>
            <person name="Hu C.-J."/>
            <person name="Li W.-J."/>
        </authorList>
    </citation>
    <scope>NUCLEOTIDE SEQUENCE [LARGE SCALE GENOMIC DNA]</scope>
    <source>
        <strain evidence="3 4">SYSU G07232</strain>
    </source>
</reference>
<protein>
    <submittedName>
        <fullName evidence="3">Pilus assembly protein</fullName>
    </submittedName>
</protein>
<keyword evidence="1" id="KW-0472">Membrane</keyword>
<evidence type="ECO:0000313" key="3">
    <source>
        <dbReference type="EMBL" id="MDJ1157652.1"/>
    </source>
</evidence>
<comment type="caution">
    <text evidence="3">The sequence shown here is derived from an EMBL/GenBank/DDBJ whole genome shotgun (WGS) entry which is preliminary data.</text>
</comment>
<dbReference type="RefSeq" id="WP_283739630.1">
    <property type="nucleotide sequence ID" value="NZ_JASJEV010000002.1"/>
</dbReference>
<sequence>MTMHGSFHVIARRTAARASDLPANVAGASAIEFALVFPLLVAMFFTLVELADGWGAKRKLYPLTRTLADLVARTNTVNQSDLKNVFNAASAVMQPYESKDIRMRITSIDIDAAGKATVLWSCGFGLDRLPKGAGVTLPDGIAVPGRTPSIIRADTEFHYTPTIGYMITGTIVMRDEIYMTPRLVPRVGLADSCPPPPT</sequence>
<dbReference type="Proteomes" id="UP001321492">
    <property type="component" value="Unassembled WGS sequence"/>
</dbReference>
<gene>
    <name evidence="3" type="ORF">QNA08_05330</name>
</gene>
<dbReference type="Pfam" id="PF07811">
    <property type="entry name" value="TadE"/>
    <property type="match status" value="1"/>
</dbReference>
<accession>A0ABT7AE34</accession>